<dbReference type="InterPro" id="IPR043512">
    <property type="entry name" value="Mu2_C"/>
</dbReference>
<keyword evidence="3 7" id="KW-0653">Protein transport</keyword>
<evidence type="ECO:0000256" key="5">
    <source>
        <dbReference type="ARBA" id="ARBA00023176"/>
    </source>
</evidence>
<dbReference type="FunFam" id="3.30.450.60:FF:000002">
    <property type="entry name" value="AP-2 complex subunit mu, putative"/>
    <property type="match status" value="1"/>
</dbReference>
<keyword evidence="4" id="KW-0472">Membrane</keyword>
<sequence length="432" mass="49736">MLSAVFLCQENGDRLLERHYRKDVERQAIRAFRHQIVATKSINKPIMRINGITFLVTKVDSIYIVGTVSENVNPSLVFEFLFALAKLFKEYFEVTRLDKEVIRDNFVLIYELLDEVVDNGYPQLTSSTILSKFIQMGSANGKFNPEAADSKAKGKLTKAITGVQDWRPTGLVYQKNEVYIDVLEHVNLLMSTKGGVLRSDVSGSIIMKTCLSGMPTCKFGLNDKVRLERNQNHQRTTKGIVIDDITFHRCVRLGKFDQDRTISFTPPDGEFELMKYRVTSNISLPFKLIAIVNERGRNRVEYDIEIKPNFSEKLFATNVVVKIPTPQNATAKQKHMKVKAGRAKYYPTHNAIVWKFKRFPGTVDGYRLQAEVSRLHSLEDKPWVRPPIILEFQVPMYCSSGLHVRFLQVLERYKPTKWVRYITQAGQYQIRI</sequence>
<dbReference type="AlphaFoldDB" id="A0A6V3JM23"/>
<evidence type="ECO:0000256" key="7">
    <source>
        <dbReference type="PIRNR" id="PIRNR005992"/>
    </source>
</evidence>
<organism evidence="11">
    <name type="scientific">Lotharella globosa</name>
    <dbReference type="NCBI Taxonomy" id="91324"/>
    <lineage>
        <taxon>Eukaryota</taxon>
        <taxon>Sar</taxon>
        <taxon>Rhizaria</taxon>
        <taxon>Cercozoa</taxon>
        <taxon>Chlorarachniophyceae</taxon>
        <taxon>Lotharella</taxon>
    </lineage>
</organism>
<reference evidence="11" key="1">
    <citation type="submission" date="2021-01" db="EMBL/GenBank/DDBJ databases">
        <authorList>
            <person name="Corre E."/>
            <person name="Pelletier E."/>
            <person name="Niang G."/>
            <person name="Scheremetjew M."/>
            <person name="Finn R."/>
            <person name="Kale V."/>
            <person name="Holt S."/>
            <person name="Cochrane G."/>
            <person name="Meng A."/>
            <person name="Brown T."/>
            <person name="Cohen L."/>
        </authorList>
    </citation>
    <scope>NUCLEOTIDE SEQUENCE</scope>
    <source>
        <strain evidence="11">CCCM811</strain>
    </source>
</reference>
<dbReference type="PROSITE" id="PS51072">
    <property type="entry name" value="MHD"/>
    <property type="match status" value="1"/>
</dbReference>
<keyword evidence="5" id="KW-0168">Coated pit</keyword>
<evidence type="ECO:0000256" key="6">
    <source>
        <dbReference type="ARBA" id="ARBA00037878"/>
    </source>
</evidence>
<dbReference type="InterPro" id="IPR001392">
    <property type="entry name" value="Clathrin_mu"/>
</dbReference>
<keyword evidence="2" id="KW-0254">Endocytosis</keyword>
<dbReference type="GO" id="GO:0006897">
    <property type="term" value="P:endocytosis"/>
    <property type="evidence" value="ECO:0007669"/>
    <property type="project" value="UniProtKB-KW"/>
</dbReference>
<dbReference type="SUPFAM" id="SSF49447">
    <property type="entry name" value="Second domain of Mu2 adaptin subunit (ap50) of ap2 adaptor"/>
    <property type="match status" value="1"/>
</dbReference>
<evidence type="ECO:0000313" key="10">
    <source>
        <dbReference type="EMBL" id="CAE0652000.1"/>
    </source>
</evidence>
<dbReference type="SUPFAM" id="SSF64356">
    <property type="entry name" value="SNARE-like"/>
    <property type="match status" value="1"/>
</dbReference>
<feature type="domain" description="MHD" evidence="8">
    <location>
        <begin position="175"/>
        <end position="431"/>
    </location>
</feature>
<dbReference type="Gene3D" id="2.60.40.1170">
    <property type="entry name" value="Mu homology domain, subdomain B"/>
    <property type="match status" value="2"/>
</dbReference>
<dbReference type="Pfam" id="PF00928">
    <property type="entry name" value="Adap_comp_sub"/>
    <property type="match status" value="1"/>
</dbReference>
<dbReference type="GO" id="GO:0030131">
    <property type="term" value="C:clathrin adaptor complex"/>
    <property type="evidence" value="ECO:0007669"/>
    <property type="project" value="UniProtKB-UniRule"/>
</dbReference>
<dbReference type="PRINTS" id="PR00314">
    <property type="entry name" value="CLATHRINADPT"/>
</dbReference>
<dbReference type="PANTHER" id="PTHR10529">
    <property type="entry name" value="AP COMPLEX SUBUNIT MU"/>
    <property type="match status" value="1"/>
</dbReference>
<dbReference type="GO" id="GO:0006886">
    <property type="term" value="P:intracellular protein transport"/>
    <property type="evidence" value="ECO:0007669"/>
    <property type="project" value="UniProtKB-UniRule"/>
</dbReference>
<comment type="subcellular location">
    <subcellularLocation>
        <location evidence="6">Membrane</location>
        <location evidence="6">Coated pit</location>
    </subcellularLocation>
</comment>
<dbReference type="PIRSF" id="PIRSF005992">
    <property type="entry name" value="Clathrin_mu"/>
    <property type="match status" value="1"/>
</dbReference>
<evidence type="ECO:0000313" key="11">
    <source>
        <dbReference type="EMBL" id="CAE0652006.1"/>
    </source>
</evidence>
<keyword evidence="1 7" id="KW-0813">Transport</keyword>
<accession>A0A6V3JM23</accession>
<dbReference type="EMBL" id="HBIV01007148">
    <property type="protein sequence ID" value="CAE0651997.1"/>
    <property type="molecule type" value="Transcribed_RNA"/>
</dbReference>
<dbReference type="InterPro" id="IPR022775">
    <property type="entry name" value="AP_mu_sigma_su"/>
</dbReference>
<name>A0A6V3JM23_9EUKA</name>
<gene>
    <name evidence="9" type="ORF">LGLO00237_LOCUS5279</name>
    <name evidence="10" type="ORF">LGLO00237_LOCUS5281</name>
    <name evidence="11" type="ORF">LGLO00237_LOCUS5285</name>
</gene>
<evidence type="ECO:0000313" key="9">
    <source>
        <dbReference type="EMBL" id="CAE0651997.1"/>
    </source>
</evidence>
<dbReference type="EMBL" id="HBIV01007150">
    <property type="protein sequence ID" value="CAE0652000.1"/>
    <property type="molecule type" value="Transcribed_RNA"/>
</dbReference>
<evidence type="ECO:0000259" key="8">
    <source>
        <dbReference type="PROSITE" id="PS51072"/>
    </source>
</evidence>
<evidence type="ECO:0000256" key="3">
    <source>
        <dbReference type="ARBA" id="ARBA00022927"/>
    </source>
</evidence>
<dbReference type="InterPro" id="IPR036168">
    <property type="entry name" value="AP2_Mu_C_sf"/>
</dbReference>
<comment type="similarity">
    <text evidence="7">Belongs to the adaptor complexes medium subunit family.</text>
</comment>
<protein>
    <recommendedName>
        <fullName evidence="8">MHD domain-containing protein</fullName>
    </recommendedName>
</protein>
<dbReference type="EMBL" id="HBIV01007154">
    <property type="protein sequence ID" value="CAE0652006.1"/>
    <property type="molecule type" value="Transcribed_RNA"/>
</dbReference>
<evidence type="ECO:0000256" key="1">
    <source>
        <dbReference type="ARBA" id="ARBA00022448"/>
    </source>
</evidence>
<evidence type="ECO:0000256" key="2">
    <source>
        <dbReference type="ARBA" id="ARBA00022583"/>
    </source>
</evidence>
<dbReference type="InterPro" id="IPR050431">
    <property type="entry name" value="Adaptor_comp_med_subunit"/>
</dbReference>
<dbReference type="InterPro" id="IPR028565">
    <property type="entry name" value="MHD"/>
</dbReference>
<evidence type="ECO:0000256" key="4">
    <source>
        <dbReference type="ARBA" id="ARBA00023136"/>
    </source>
</evidence>
<dbReference type="CDD" id="cd09251">
    <property type="entry name" value="AP-2_Mu2_Cterm"/>
    <property type="match status" value="1"/>
</dbReference>
<dbReference type="InterPro" id="IPR011012">
    <property type="entry name" value="Longin-like_dom_sf"/>
</dbReference>
<dbReference type="Pfam" id="PF01217">
    <property type="entry name" value="Clat_adaptor_s"/>
    <property type="match status" value="1"/>
</dbReference>
<dbReference type="Gene3D" id="3.30.450.60">
    <property type="match status" value="1"/>
</dbReference>
<dbReference type="GO" id="GO:0005905">
    <property type="term" value="C:clathrin-coated pit"/>
    <property type="evidence" value="ECO:0007669"/>
    <property type="project" value="UniProtKB-KW"/>
</dbReference>
<proteinExistence type="inferred from homology"/>